<sequence>MDFAVTLKAGCDMNQHGTYNSHFEKYRPDTNANGCAAAGRPRVNS</sequence>
<protein>
    <submittedName>
        <fullName evidence="1">Uncharacterized protein</fullName>
    </submittedName>
</protein>
<accession>A0A2K3KE54</accession>
<evidence type="ECO:0000313" key="1">
    <source>
        <dbReference type="EMBL" id="PNX64570.1"/>
    </source>
</evidence>
<proteinExistence type="predicted"/>
<comment type="caution">
    <text evidence="1">The sequence shown here is derived from an EMBL/GenBank/DDBJ whole genome shotgun (WGS) entry which is preliminary data.</text>
</comment>
<evidence type="ECO:0000313" key="2">
    <source>
        <dbReference type="Proteomes" id="UP000236291"/>
    </source>
</evidence>
<reference evidence="1 2" key="2">
    <citation type="journal article" date="2017" name="Front. Plant Sci.">
        <title>Gene Classification and Mining of Molecular Markers Useful in Red Clover (Trifolium pratense) Breeding.</title>
        <authorList>
            <person name="Istvanek J."/>
            <person name="Dluhosova J."/>
            <person name="Dluhos P."/>
            <person name="Patkova L."/>
            <person name="Nedelnik J."/>
            <person name="Repkova J."/>
        </authorList>
    </citation>
    <scope>NUCLEOTIDE SEQUENCE [LARGE SCALE GENOMIC DNA]</scope>
    <source>
        <strain evidence="2">cv. Tatra</strain>
        <tissue evidence="1">Young leaves</tissue>
    </source>
</reference>
<dbReference type="AlphaFoldDB" id="A0A2K3KE54"/>
<reference evidence="1 2" key="1">
    <citation type="journal article" date="2014" name="Am. J. Bot.">
        <title>Genome assembly and annotation for red clover (Trifolium pratense; Fabaceae).</title>
        <authorList>
            <person name="Istvanek J."/>
            <person name="Jaros M."/>
            <person name="Krenek A."/>
            <person name="Repkova J."/>
        </authorList>
    </citation>
    <scope>NUCLEOTIDE SEQUENCE [LARGE SCALE GENOMIC DNA]</scope>
    <source>
        <strain evidence="2">cv. Tatra</strain>
        <tissue evidence="1">Young leaves</tissue>
    </source>
</reference>
<organism evidence="1 2">
    <name type="scientific">Trifolium pratense</name>
    <name type="common">Red clover</name>
    <dbReference type="NCBI Taxonomy" id="57577"/>
    <lineage>
        <taxon>Eukaryota</taxon>
        <taxon>Viridiplantae</taxon>
        <taxon>Streptophyta</taxon>
        <taxon>Embryophyta</taxon>
        <taxon>Tracheophyta</taxon>
        <taxon>Spermatophyta</taxon>
        <taxon>Magnoliopsida</taxon>
        <taxon>eudicotyledons</taxon>
        <taxon>Gunneridae</taxon>
        <taxon>Pentapetalae</taxon>
        <taxon>rosids</taxon>
        <taxon>fabids</taxon>
        <taxon>Fabales</taxon>
        <taxon>Fabaceae</taxon>
        <taxon>Papilionoideae</taxon>
        <taxon>50 kb inversion clade</taxon>
        <taxon>NPAAA clade</taxon>
        <taxon>Hologalegina</taxon>
        <taxon>IRL clade</taxon>
        <taxon>Trifolieae</taxon>
        <taxon>Trifolium</taxon>
    </lineage>
</organism>
<feature type="non-terminal residue" evidence="1">
    <location>
        <position position="45"/>
    </location>
</feature>
<dbReference type="EMBL" id="ASHM01167792">
    <property type="protein sequence ID" value="PNX64570.1"/>
    <property type="molecule type" value="Genomic_DNA"/>
</dbReference>
<name>A0A2K3KE54_TRIPR</name>
<dbReference type="Proteomes" id="UP000236291">
    <property type="component" value="Unassembled WGS sequence"/>
</dbReference>
<gene>
    <name evidence="1" type="ORF">L195_g062180</name>
</gene>